<evidence type="ECO:0000259" key="4">
    <source>
        <dbReference type="Pfam" id="PF04548"/>
    </source>
</evidence>
<dbReference type="InterPro" id="IPR006703">
    <property type="entry name" value="G_AIG1"/>
</dbReference>
<dbReference type="GO" id="GO:0005525">
    <property type="term" value="F:GTP binding"/>
    <property type="evidence" value="ECO:0007669"/>
    <property type="project" value="UniProtKB-KW"/>
</dbReference>
<evidence type="ECO:0000313" key="6">
    <source>
        <dbReference type="Proteomes" id="UP000242638"/>
    </source>
</evidence>
<protein>
    <recommendedName>
        <fullName evidence="4">AIG1-type G domain-containing protein</fullName>
    </recommendedName>
</protein>
<keyword evidence="3" id="KW-0342">GTP-binding</keyword>
<dbReference type="PANTHER" id="PTHR10903:SF170">
    <property type="entry name" value="GTPASE IMAP FAMILY MEMBER 7"/>
    <property type="match status" value="1"/>
</dbReference>
<name>A0A3P9NIY3_POERE</name>
<comment type="similarity">
    <text evidence="1">Belongs to the TRAFAC class TrmE-Era-EngA-EngB-Septin-like GTPase superfamily. AIG1/Toc34/Toc159-like paraseptin GTPase family. IAN subfamily.</text>
</comment>
<reference evidence="6" key="1">
    <citation type="submission" date="2013-11" db="EMBL/GenBank/DDBJ databases">
        <title>The genomic landscape of the Guanapo guppy.</title>
        <authorList>
            <person name="Kuenstner A."/>
            <person name="Dreyer C."/>
        </authorList>
    </citation>
    <scope>NUCLEOTIDE SEQUENCE</scope>
    <source>
        <strain evidence="6">Guanapo</strain>
    </source>
</reference>
<evidence type="ECO:0000256" key="1">
    <source>
        <dbReference type="ARBA" id="ARBA00008535"/>
    </source>
</evidence>
<feature type="domain" description="AIG1-type G" evidence="4">
    <location>
        <begin position="78"/>
        <end position="225"/>
    </location>
</feature>
<organism evidence="5 6">
    <name type="scientific">Poecilia reticulata</name>
    <name type="common">Guppy</name>
    <name type="synonym">Acanthophacelus reticulatus</name>
    <dbReference type="NCBI Taxonomy" id="8081"/>
    <lineage>
        <taxon>Eukaryota</taxon>
        <taxon>Metazoa</taxon>
        <taxon>Chordata</taxon>
        <taxon>Craniata</taxon>
        <taxon>Vertebrata</taxon>
        <taxon>Euteleostomi</taxon>
        <taxon>Actinopterygii</taxon>
        <taxon>Neopterygii</taxon>
        <taxon>Teleostei</taxon>
        <taxon>Neoteleostei</taxon>
        <taxon>Acanthomorphata</taxon>
        <taxon>Ovalentaria</taxon>
        <taxon>Atherinomorphae</taxon>
        <taxon>Cyprinodontiformes</taxon>
        <taxon>Poeciliidae</taxon>
        <taxon>Poeciliinae</taxon>
        <taxon>Poecilia</taxon>
    </lineage>
</organism>
<dbReference type="InterPro" id="IPR045058">
    <property type="entry name" value="GIMA/IAN/Toc"/>
</dbReference>
<proteinExistence type="inferred from homology"/>
<dbReference type="Gene3D" id="3.40.50.300">
    <property type="entry name" value="P-loop containing nucleotide triphosphate hydrolases"/>
    <property type="match status" value="1"/>
</dbReference>
<dbReference type="InterPro" id="IPR027417">
    <property type="entry name" value="P-loop_NTPase"/>
</dbReference>
<reference evidence="5" key="2">
    <citation type="submission" date="2025-08" db="UniProtKB">
        <authorList>
            <consortium name="Ensembl"/>
        </authorList>
    </citation>
    <scope>IDENTIFICATION</scope>
    <source>
        <strain evidence="5">Guanapo</strain>
    </source>
</reference>
<reference evidence="5" key="3">
    <citation type="submission" date="2025-09" db="UniProtKB">
        <authorList>
            <consortium name="Ensembl"/>
        </authorList>
    </citation>
    <scope>IDENTIFICATION</scope>
    <source>
        <strain evidence="5">Guanapo</strain>
    </source>
</reference>
<accession>A0A3P9NIY3</accession>
<dbReference type="GeneTree" id="ENSGT00940000177061"/>
<dbReference type="Ensembl" id="ENSPRET00000009653.1">
    <property type="protein sequence ID" value="ENSPREP00000009541.1"/>
    <property type="gene ID" value="ENSPREG00000006481.1"/>
</dbReference>
<evidence type="ECO:0000256" key="3">
    <source>
        <dbReference type="ARBA" id="ARBA00023134"/>
    </source>
</evidence>
<evidence type="ECO:0000256" key="2">
    <source>
        <dbReference type="ARBA" id="ARBA00022741"/>
    </source>
</evidence>
<dbReference type="Pfam" id="PF04548">
    <property type="entry name" value="AIG1"/>
    <property type="match status" value="1"/>
</dbReference>
<dbReference type="Proteomes" id="UP000242638">
    <property type="component" value="Unassembled WGS sequence"/>
</dbReference>
<dbReference type="AlphaFoldDB" id="A0A3P9NIY3"/>
<sequence length="306" mass="35539">MTKQSLLCAERAEESSLLRLIHPRFWWYQPLCICGLTWTYKVVLWRLYVLETDTRSLRKDLDELLKTFSFIISVHEMRLVLLGNSWYDKSSVANLLLGPDTFNTQEEPNRSIRVHGWIQTTRTVLINTPDLLHPSISESKLQELVEHCVSLSAPGPHVFLLVVQQNMTDQQKQRLYRILDLFSKDSLKHSLVLISTPGWETPGSNYPFHLRPLQDLTKMCGNRWIKLLPDSTELLWNLSQILKINYWSHVDCGRLETSSPLASAQSPEHNVGTKQRRNSKDFIPPACEFMQCIFIFCYSLTNNYSE</sequence>
<dbReference type="STRING" id="8081.ENSPREP00000009541"/>
<dbReference type="PANTHER" id="PTHR10903">
    <property type="entry name" value="GTPASE, IMAP FAMILY MEMBER-RELATED"/>
    <property type="match status" value="1"/>
</dbReference>
<keyword evidence="2" id="KW-0547">Nucleotide-binding</keyword>
<dbReference type="SUPFAM" id="SSF52540">
    <property type="entry name" value="P-loop containing nucleoside triphosphate hydrolases"/>
    <property type="match status" value="1"/>
</dbReference>
<keyword evidence="6" id="KW-1185">Reference proteome</keyword>
<evidence type="ECO:0000313" key="5">
    <source>
        <dbReference type="Ensembl" id="ENSPREP00000009541.1"/>
    </source>
</evidence>